<evidence type="ECO:0000313" key="2">
    <source>
        <dbReference type="Proteomes" id="UP000034445"/>
    </source>
</evidence>
<protein>
    <submittedName>
        <fullName evidence="1">Uncharacterized protein</fullName>
    </submittedName>
</protein>
<comment type="caution">
    <text evidence="1">The sequence shown here is derived from an EMBL/GenBank/DDBJ whole genome shotgun (WGS) entry which is preliminary data.</text>
</comment>
<dbReference type="AlphaFoldDB" id="A0A0G1ZMK0"/>
<reference evidence="1 2" key="1">
    <citation type="journal article" date="2015" name="Nature">
        <title>rRNA introns, odd ribosomes, and small enigmatic genomes across a large radiation of phyla.</title>
        <authorList>
            <person name="Brown C.T."/>
            <person name="Hug L.A."/>
            <person name="Thomas B.C."/>
            <person name="Sharon I."/>
            <person name="Castelle C.J."/>
            <person name="Singh A."/>
            <person name="Wilkins M.J."/>
            <person name="Williams K.H."/>
            <person name="Banfield J.F."/>
        </authorList>
    </citation>
    <scope>NUCLEOTIDE SEQUENCE [LARGE SCALE GENOMIC DNA]</scope>
</reference>
<gene>
    <name evidence="1" type="ORF">UY74_C0080G0007</name>
</gene>
<dbReference type="Proteomes" id="UP000034445">
    <property type="component" value="Unassembled WGS sequence"/>
</dbReference>
<evidence type="ECO:0000313" key="1">
    <source>
        <dbReference type="EMBL" id="KKW29322.1"/>
    </source>
</evidence>
<proteinExistence type="predicted"/>
<dbReference type="EMBL" id="LCRF01000080">
    <property type="protein sequence ID" value="KKW29322.1"/>
    <property type="molecule type" value="Genomic_DNA"/>
</dbReference>
<name>A0A0G1ZMK0_9BACT</name>
<accession>A0A0G1ZMK0</accession>
<sequence>MAMRGYWDEFWRELLREGTQAYACTAGIKGGVARCRNLIPCSAHPDGTPKAPRPDRVLLKVNLSKAWDDRFQKAGIPLLQRTWERAQQLRADHVESAGQLGRNAFAVRTQQSPQRNQTFQGQEVPENADTGCPVFGNEGVTKGVSGQSLSKTSWDLRDAGFRLVAAHRLQRNWKPPVRLVLIFEKGQGARDVQFPWELFRELVATCFKQVDVWANERRPDNLVVHTVNCGARDDKATPAYGLRFAGGDWGVQTAISSLWITDLWITKG</sequence>
<organism evidence="1 2">
    <name type="scientific">Candidatus Kaiserbacteria bacterium GW2011_GWC2_52_8b</name>
    <dbReference type="NCBI Taxonomy" id="1618676"/>
    <lineage>
        <taxon>Bacteria</taxon>
        <taxon>Candidatus Kaiseribacteriota</taxon>
    </lineage>
</organism>